<keyword evidence="2" id="KW-1185">Reference proteome</keyword>
<reference evidence="1" key="2">
    <citation type="submission" date="2018-05" db="EMBL/GenBank/DDBJ databases">
        <title>OgluRS3 (Oryza glumaepatula Reference Sequence Version 3).</title>
        <authorList>
            <person name="Zhang J."/>
            <person name="Kudrna D."/>
            <person name="Lee S."/>
            <person name="Talag J."/>
            <person name="Welchert J."/>
            <person name="Wing R.A."/>
        </authorList>
    </citation>
    <scope>NUCLEOTIDE SEQUENCE [LARGE SCALE GENOMIC DNA]</scope>
</reference>
<accession>A0A0E0AR78</accession>
<reference evidence="1" key="1">
    <citation type="submission" date="2015-04" db="UniProtKB">
        <authorList>
            <consortium name="EnsemblPlants"/>
        </authorList>
    </citation>
    <scope>IDENTIFICATION</scope>
</reference>
<dbReference type="AlphaFoldDB" id="A0A0E0AR78"/>
<protein>
    <submittedName>
        <fullName evidence="1">Uncharacterized protein</fullName>
    </submittedName>
</protein>
<dbReference type="EnsemblPlants" id="OGLUM08G04030.1">
    <property type="protein sequence ID" value="OGLUM08G04030.1"/>
    <property type="gene ID" value="OGLUM08G04030"/>
</dbReference>
<evidence type="ECO:0000313" key="1">
    <source>
        <dbReference type="EnsemblPlants" id="OGLUM08G04030.1"/>
    </source>
</evidence>
<dbReference type="Gramene" id="OGLUM08G04030.1">
    <property type="protein sequence ID" value="OGLUM08G04030.1"/>
    <property type="gene ID" value="OGLUM08G04030"/>
</dbReference>
<name>A0A0E0AR78_9ORYZ</name>
<sequence length="58" mass="6834">MRMWSMRGGCRKPRARNRSAVQHLFNATNQRKIRHRGGASDFQMGADWKETLPMNMAW</sequence>
<proteinExistence type="predicted"/>
<organism evidence="1">
    <name type="scientific">Oryza glumipatula</name>
    <dbReference type="NCBI Taxonomy" id="40148"/>
    <lineage>
        <taxon>Eukaryota</taxon>
        <taxon>Viridiplantae</taxon>
        <taxon>Streptophyta</taxon>
        <taxon>Embryophyta</taxon>
        <taxon>Tracheophyta</taxon>
        <taxon>Spermatophyta</taxon>
        <taxon>Magnoliopsida</taxon>
        <taxon>Liliopsida</taxon>
        <taxon>Poales</taxon>
        <taxon>Poaceae</taxon>
        <taxon>BOP clade</taxon>
        <taxon>Oryzoideae</taxon>
        <taxon>Oryzeae</taxon>
        <taxon>Oryzinae</taxon>
        <taxon>Oryza</taxon>
    </lineage>
</organism>
<dbReference type="Proteomes" id="UP000026961">
    <property type="component" value="Chromosome 8"/>
</dbReference>
<dbReference type="HOGENOM" id="CLU_2982302_0_0_1"/>
<evidence type="ECO:0000313" key="2">
    <source>
        <dbReference type="Proteomes" id="UP000026961"/>
    </source>
</evidence>